<comment type="subcellular location">
    <subcellularLocation>
        <location evidence="1">Cell outer membrane</location>
    </subcellularLocation>
</comment>
<evidence type="ECO:0000256" key="2">
    <source>
        <dbReference type="ARBA" id="ARBA00010248"/>
    </source>
</evidence>
<dbReference type="InterPro" id="IPR035243">
    <property type="entry name" value="TamA_POTRA_Dom_1"/>
</dbReference>
<dbReference type="GO" id="GO:0009279">
    <property type="term" value="C:cell outer membrane"/>
    <property type="evidence" value="ECO:0007669"/>
    <property type="project" value="UniProtKB-SubCell"/>
</dbReference>
<dbReference type="Pfam" id="PF17243">
    <property type="entry name" value="POTRA_TamA_1"/>
    <property type="match status" value="1"/>
</dbReference>
<evidence type="ECO:0000256" key="9">
    <source>
        <dbReference type="ARBA" id="ARBA00033063"/>
    </source>
</evidence>
<dbReference type="PANTHER" id="PTHR12815:SF47">
    <property type="entry name" value="TRANSLOCATION AND ASSEMBLY MODULE SUBUNIT TAMA"/>
    <property type="match status" value="1"/>
</dbReference>
<keyword evidence="5" id="KW-0812">Transmembrane</keyword>
<evidence type="ECO:0000256" key="7">
    <source>
        <dbReference type="ARBA" id="ARBA00023136"/>
    </source>
</evidence>
<feature type="domain" description="TamA POTRA" evidence="13">
    <location>
        <begin position="36"/>
        <end position="110"/>
    </location>
</feature>
<reference evidence="14 15" key="1">
    <citation type="journal article" date="2017" name="Antonie Van Leeuwenhoek">
        <title>Rhizobium rhizosphaerae sp. nov., a novel species isolated from rice rhizosphere.</title>
        <authorList>
            <person name="Zhao J.J."/>
            <person name="Zhang J."/>
            <person name="Zhang R.J."/>
            <person name="Zhang C.W."/>
            <person name="Yin H.Q."/>
            <person name="Zhang X.X."/>
        </authorList>
    </citation>
    <scope>NUCLEOTIDE SEQUENCE [LARGE SCALE GENOMIC DNA]</scope>
    <source>
        <strain evidence="14 15">E3</strain>
    </source>
</reference>
<dbReference type="Proteomes" id="UP000006334">
    <property type="component" value="Unassembled WGS sequence"/>
</dbReference>
<dbReference type="Pfam" id="PF01103">
    <property type="entry name" value="Omp85"/>
    <property type="match status" value="1"/>
</dbReference>
<dbReference type="Gene3D" id="2.40.160.50">
    <property type="entry name" value="membrane protein fhac: a member of the omp85/tpsb transporter family"/>
    <property type="match status" value="1"/>
</dbReference>
<evidence type="ECO:0000256" key="4">
    <source>
        <dbReference type="ARBA" id="ARBA00022452"/>
    </source>
</evidence>
<evidence type="ECO:0000313" key="14">
    <source>
        <dbReference type="EMBL" id="GAC16730.1"/>
    </source>
</evidence>
<proteinExistence type="inferred from homology"/>
<evidence type="ECO:0000256" key="8">
    <source>
        <dbReference type="ARBA" id="ARBA00023237"/>
    </source>
</evidence>
<comment type="subunit">
    <text evidence="10">Interacts with TamB to form the translocation and assembly module (TAM).</text>
</comment>
<dbReference type="GO" id="GO:0009306">
    <property type="term" value="P:protein secretion"/>
    <property type="evidence" value="ECO:0007669"/>
    <property type="project" value="TreeGrafter"/>
</dbReference>
<evidence type="ECO:0000256" key="6">
    <source>
        <dbReference type="ARBA" id="ARBA00022729"/>
    </source>
</evidence>
<dbReference type="eggNOG" id="COG0729">
    <property type="taxonomic scope" value="Bacteria"/>
</dbReference>
<protein>
    <recommendedName>
        <fullName evidence="3">Translocation and assembly module subunit TamA</fullName>
    </recommendedName>
    <alternativeName>
        <fullName evidence="9">Autotransporter assembly factor TamA</fullName>
    </alternativeName>
</protein>
<evidence type="ECO:0000256" key="5">
    <source>
        <dbReference type="ARBA" id="ARBA00022692"/>
    </source>
</evidence>
<keyword evidence="8" id="KW-0998">Cell outer membrane</keyword>
<keyword evidence="15" id="KW-1185">Reference proteome</keyword>
<name>K6YZU2_9ALTE</name>
<dbReference type="EMBL" id="BAEN01000076">
    <property type="protein sequence ID" value="GAC16730.1"/>
    <property type="molecule type" value="Genomic_DNA"/>
</dbReference>
<keyword evidence="6 11" id="KW-0732">Signal</keyword>
<keyword evidence="4" id="KW-1134">Transmembrane beta strand</keyword>
<comment type="similarity">
    <text evidence="2">Belongs to the TamA family.</text>
</comment>
<evidence type="ECO:0000256" key="10">
    <source>
        <dbReference type="ARBA" id="ARBA00093548"/>
    </source>
</evidence>
<keyword evidence="7" id="KW-0472">Membrane</keyword>
<dbReference type="InterPro" id="IPR039910">
    <property type="entry name" value="D15-like"/>
</dbReference>
<dbReference type="STRING" id="1127673.GLIP_4119"/>
<feature type="domain" description="Bacterial surface antigen (D15)" evidence="12">
    <location>
        <begin position="290"/>
        <end position="589"/>
    </location>
</feature>
<evidence type="ECO:0000313" key="15">
    <source>
        <dbReference type="Proteomes" id="UP000006334"/>
    </source>
</evidence>
<feature type="chain" id="PRO_5003897745" description="Translocation and assembly module subunit TamA" evidence="11">
    <location>
        <begin position="35"/>
        <end position="592"/>
    </location>
</feature>
<dbReference type="InterPro" id="IPR000184">
    <property type="entry name" value="Bac_surfAg_D15"/>
</dbReference>
<dbReference type="GO" id="GO:0097347">
    <property type="term" value="C:TAM protein secretion complex"/>
    <property type="evidence" value="ECO:0007669"/>
    <property type="project" value="TreeGrafter"/>
</dbReference>
<evidence type="ECO:0000256" key="1">
    <source>
        <dbReference type="ARBA" id="ARBA00004442"/>
    </source>
</evidence>
<dbReference type="PANTHER" id="PTHR12815">
    <property type="entry name" value="SORTING AND ASSEMBLY MACHINERY SAMM50 PROTEIN FAMILY MEMBER"/>
    <property type="match status" value="1"/>
</dbReference>
<organism evidence="14 15">
    <name type="scientific">Aliiglaciecola lipolytica E3</name>
    <dbReference type="NCBI Taxonomy" id="1127673"/>
    <lineage>
        <taxon>Bacteria</taxon>
        <taxon>Pseudomonadati</taxon>
        <taxon>Pseudomonadota</taxon>
        <taxon>Gammaproteobacteria</taxon>
        <taxon>Alteromonadales</taxon>
        <taxon>Alteromonadaceae</taxon>
        <taxon>Aliiglaciecola</taxon>
    </lineage>
</organism>
<evidence type="ECO:0000259" key="13">
    <source>
        <dbReference type="Pfam" id="PF17243"/>
    </source>
</evidence>
<evidence type="ECO:0000259" key="12">
    <source>
        <dbReference type="Pfam" id="PF01103"/>
    </source>
</evidence>
<feature type="signal peptide" evidence="11">
    <location>
        <begin position="1"/>
        <end position="34"/>
    </location>
</feature>
<evidence type="ECO:0000256" key="3">
    <source>
        <dbReference type="ARBA" id="ARBA00015419"/>
    </source>
</evidence>
<accession>K6YZU2</accession>
<comment type="caution">
    <text evidence="14">The sequence shown here is derived from an EMBL/GenBank/DDBJ whole genome shotgun (WGS) entry which is preliminary data.</text>
</comment>
<evidence type="ECO:0000256" key="11">
    <source>
        <dbReference type="SAM" id="SignalP"/>
    </source>
</evidence>
<gene>
    <name evidence="14" type="primary">ytfM</name>
    <name evidence="14" type="ORF">GLIP_4119</name>
</gene>
<sequence length="592" mass="65895">MYLISWVNGLVFKKFKNAWYTGSLFALCCSQAMAMEVSLEGIKDGDLENNIEAHLSTLSAPGDCSLSVDEKITIENKITEAARAFGYYHISIDSIGFTSTENCRSIQLKLNAGPQVKITQLNVIVTGEGESDEGFKNIVNQFPLKKGDALIHSKYKSAKSRFDSVALNRGFFDSKFVTSQIKVDMEENSAEINLEYNTGPRYKFGKLIFPEDQRASELIKQVLPFQDGEPYLATKLGEFNQSLGQTEYFQQVVARPLLDEAEEYRIPIEVVAVSRPRDIFNVGVGGATDTGPRVTLGWQRPWVNNDGHSMSANLYISEPKQTASIKYKIPVEDPLNNYVSAQFGVKSLDENDSNSDTVSLAFQRHWSSDDKVWNKIAFIRLEQSRFQQAETPKQTTTLLIPGFTLSRHRSRGGLDVDWGDLQLLTIETASDKILSDINLARVTFQTKWLRSIGDHRFLIRGEVGALSTNDFDQVPSDLRYFTGGDQSVRGFDYQTLAPRQIDEDGEEGELLGAKYLNVASIEYTYPLSDNWRGALFTDVGGASNNPGEKLAYSFGVGASWMSPVGPIRLYLASGHGDYGNSVRLHFAMGPAL</sequence>
<dbReference type="Gene3D" id="3.10.20.310">
    <property type="entry name" value="membrane protein fhac"/>
    <property type="match status" value="3"/>
</dbReference>
<dbReference type="AlphaFoldDB" id="K6YZU2"/>